<dbReference type="AlphaFoldDB" id="A0A8H6RM03"/>
<evidence type="ECO:0000313" key="2">
    <source>
        <dbReference type="EMBL" id="KAF7193298.1"/>
    </source>
</evidence>
<dbReference type="Pfam" id="PF24864">
    <property type="entry name" value="DUF7730"/>
    <property type="match status" value="1"/>
</dbReference>
<dbReference type="EMBL" id="JABCIY010000090">
    <property type="protein sequence ID" value="KAF7193298.1"/>
    <property type="molecule type" value="Genomic_DNA"/>
</dbReference>
<evidence type="ECO:0000313" key="3">
    <source>
        <dbReference type="Proteomes" id="UP000660729"/>
    </source>
</evidence>
<gene>
    <name evidence="2" type="ORF">HII31_05392</name>
</gene>
<evidence type="ECO:0000259" key="1">
    <source>
        <dbReference type="Pfam" id="PF24864"/>
    </source>
</evidence>
<keyword evidence="3" id="KW-1185">Reference proteome</keyword>
<comment type="caution">
    <text evidence="2">The sequence shown here is derived from an EMBL/GenBank/DDBJ whole genome shotgun (WGS) entry which is preliminary data.</text>
</comment>
<dbReference type="PANTHER" id="PTHR42085">
    <property type="entry name" value="F-BOX DOMAIN-CONTAINING PROTEIN"/>
    <property type="match status" value="1"/>
</dbReference>
<dbReference type="PANTHER" id="PTHR42085:SF1">
    <property type="entry name" value="F-BOX DOMAIN-CONTAINING PROTEIN"/>
    <property type="match status" value="1"/>
</dbReference>
<dbReference type="InterPro" id="IPR056632">
    <property type="entry name" value="DUF7730"/>
</dbReference>
<dbReference type="InterPro" id="IPR038883">
    <property type="entry name" value="AN11006-like"/>
</dbReference>
<dbReference type="OrthoDB" id="62952at2759"/>
<reference evidence="2" key="1">
    <citation type="submission" date="2020-04" db="EMBL/GenBank/DDBJ databases">
        <title>Draft genome resource of the tomato pathogen Pseudocercospora fuligena.</title>
        <authorList>
            <person name="Zaccaron A."/>
        </authorList>
    </citation>
    <scope>NUCLEOTIDE SEQUENCE</scope>
    <source>
        <strain evidence="2">PF001</strain>
    </source>
</reference>
<proteinExistence type="predicted"/>
<feature type="domain" description="DUF7730" evidence="1">
    <location>
        <begin position="48"/>
        <end position="109"/>
    </location>
</feature>
<dbReference type="Proteomes" id="UP000660729">
    <property type="component" value="Unassembled WGS sequence"/>
</dbReference>
<name>A0A8H6RM03_9PEZI</name>
<sequence>MASFLDLPGELRNQIYEHALIMKSPIEFGRMSLSPWARDNHQILTIRGGLAMLATCRQIRSEALAYFYSKNEFIIRLRDYGNQFLENLTNDATSKLENVRLRWPLGLLLHHSYPETSALGAIIVVDEISKIGQAYGRKGLKIEAVWSKWYSVEWARLCDMRQFCWKVEDNGSWWVNMGTGSSEDHASSGRVHLEE</sequence>
<organism evidence="2 3">
    <name type="scientific">Pseudocercospora fuligena</name>
    <dbReference type="NCBI Taxonomy" id="685502"/>
    <lineage>
        <taxon>Eukaryota</taxon>
        <taxon>Fungi</taxon>
        <taxon>Dikarya</taxon>
        <taxon>Ascomycota</taxon>
        <taxon>Pezizomycotina</taxon>
        <taxon>Dothideomycetes</taxon>
        <taxon>Dothideomycetidae</taxon>
        <taxon>Mycosphaerellales</taxon>
        <taxon>Mycosphaerellaceae</taxon>
        <taxon>Pseudocercospora</taxon>
    </lineage>
</organism>
<protein>
    <recommendedName>
        <fullName evidence="1">DUF7730 domain-containing protein</fullName>
    </recommendedName>
</protein>
<accession>A0A8H6RM03</accession>